<sequence length="353" mass="38728">MDDIEKRFQEITAQIQEEERRRMSRAAQGEWERLPRDRRRRRRWAAAVVALAAAAGAGVLVVHRPELLEAARTALGERLALAGAAVDPAPGRTEPAEPAQAEPSEEASAEAVPLKPSPFDGSPAADYADGAEGLVMPRARAVGGLGEKDVAAALGRARALLKASNLDRRTLFKGAPGPFAKLLHPEERRWFLKNMDRRRKPKGEDFNTRTWLTSFAPKSAEPATDVIKVRGRTKLSPFEEGGISGARVTVNYLFVYAVHRPGRPHTTMRVIAHNVGELRAYREGGRLIVWVRTWNGEGVTGARCDVDDGFVHPAYEDAPADEEAARATGAPIDPYDLDRKTSKDQDCFLASRS</sequence>
<evidence type="ECO:0008006" key="5">
    <source>
        <dbReference type="Google" id="ProtNLM"/>
    </source>
</evidence>
<reference evidence="4" key="1">
    <citation type="journal article" date="2019" name="Int. J. Syst. Evol. Microbiol.">
        <title>The Global Catalogue of Microorganisms (GCM) 10K type strain sequencing project: providing services to taxonomists for standard genome sequencing and annotation.</title>
        <authorList>
            <consortium name="The Broad Institute Genomics Platform"/>
            <consortium name="The Broad Institute Genome Sequencing Center for Infectious Disease"/>
            <person name="Wu L."/>
            <person name="Ma J."/>
        </authorList>
    </citation>
    <scope>NUCLEOTIDE SEQUENCE [LARGE SCALE GENOMIC DNA]</scope>
    <source>
        <strain evidence="4">JCM 9373</strain>
    </source>
</reference>
<accession>A0ABP6NFH1</accession>
<keyword evidence="2" id="KW-0812">Transmembrane</keyword>
<keyword evidence="4" id="KW-1185">Reference proteome</keyword>
<evidence type="ECO:0000313" key="3">
    <source>
        <dbReference type="EMBL" id="GAA3146430.1"/>
    </source>
</evidence>
<feature type="region of interest" description="Disordered" evidence="1">
    <location>
        <begin position="317"/>
        <end position="353"/>
    </location>
</feature>
<feature type="region of interest" description="Disordered" evidence="1">
    <location>
        <begin position="86"/>
        <end position="124"/>
    </location>
</feature>
<comment type="caution">
    <text evidence="3">The sequence shown here is derived from an EMBL/GenBank/DDBJ whole genome shotgun (WGS) entry which is preliminary data.</text>
</comment>
<feature type="transmembrane region" description="Helical" evidence="2">
    <location>
        <begin position="44"/>
        <end position="63"/>
    </location>
</feature>
<name>A0ABP6NFH1_9ACTN</name>
<dbReference type="EMBL" id="BAAAUT010000033">
    <property type="protein sequence ID" value="GAA3146430.1"/>
    <property type="molecule type" value="Genomic_DNA"/>
</dbReference>
<keyword evidence="2" id="KW-0472">Membrane</keyword>
<organism evidence="3 4">
    <name type="scientific">Planomonospora alba</name>
    <dbReference type="NCBI Taxonomy" id="161354"/>
    <lineage>
        <taxon>Bacteria</taxon>
        <taxon>Bacillati</taxon>
        <taxon>Actinomycetota</taxon>
        <taxon>Actinomycetes</taxon>
        <taxon>Streptosporangiales</taxon>
        <taxon>Streptosporangiaceae</taxon>
        <taxon>Planomonospora</taxon>
    </lineage>
</organism>
<evidence type="ECO:0000256" key="1">
    <source>
        <dbReference type="SAM" id="MobiDB-lite"/>
    </source>
</evidence>
<feature type="compositionally biased region" description="Basic and acidic residues" evidence="1">
    <location>
        <begin position="336"/>
        <end position="346"/>
    </location>
</feature>
<dbReference type="Proteomes" id="UP001500320">
    <property type="component" value="Unassembled WGS sequence"/>
</dbReference>
<proteinExistence type="predicted"/>
<keyword evidence="2" id="KW-1133">Transmembrane helix</keyword>
<gene>
    <name evidence="3" type="ORF">GCM10010466_41830</name>
</gene>
<evidence type="ECO:0000313" key="4">
    <source>
        <dbReference type="Proteomes" id="UP001500320"/>
    </source>
</evidence>
<protein>
    <recommendedName>
        <fullName evidence="5">Tat pathway signal sequence domain protein</fullName>
    </recommendedName>
</protein>
<dbReference type="RefSeq" id="WP_344862040.1">
    <property type="nucleotide sequence ID" value="NZ_BAAAUT010000033.1"/>
</dbReference>
<evidence type="ECO:0000256" key="2">
    <source>
        <dbReference type="SAM" id="Phobius"/>
    </source>
</evidence>